<keyword evidence="4" id="KW-0472">Membrane</keyword>
<evidence type="ECO:0000256" key="3">
    <source>
        <dbReference type="ARBA" id="ARBA00022729"/>
    </source>
</evidence>
<dbReference type="OrthoDB" id="1080118at2"/>
<keyword evidence="10" id="KW-1185">Reference proteome</keyword>
<organism evidence="9 10">
    <name type="scientific">Sphingobacterium paucimobilis HER1398</name>
    <dbReference type="NCBI Taxonomy" id="1346330"/>
    <lineage>
        <taxon>Bacteria</taxon>
        <taxon>Pseudomonadati</taxon>
        <taxon>Bacteroidota</taxon>
        <taxon>Sphingobacteriia</taxon>
        <taxon>Sphingobacteriales</taxon>
        <taxon>Sphingobacteriaceae</taxon>
        <taxon>Sphingobacterium</taxon>
    </lineage>
</organism>
<evidence type="ECO:0008006" key="11">
    <source>
        <dbReference type="Google" id="ProtNLM"/>
    </source>
</evidence>
<dbReference type="InterPro" id="IPR012944">
    <property type="entry name" value="SusD_RagB_dom"/>
</dbReference>
<evidence type="ECO:0000256" key="6">
    <source>
        <dbReference type="SAM" id="SignalP"/>
    </source>
</evidence>
<evidence type="ECO:0000313" key="9">
    <source>
        <dbReference type="EMBL" id="ERJ59908.1"/>
    </source>
</evidence>
<dbReference type="eggNOG" id="COG0702">
    <property type="taxonomic scope" value="Bacteria"/>
</dbReference>
<dbReference type="Pfam" id="PF07980">
    <property type="entry name" value="SusD_RagB"/>
    <property type="match status" value="1"/>
</dbReference>
<sequence>MKYIITYSLLCLFLWSTSSCTKFLDKESYTDHDEDILTKPEGIHALLNGIYDSFTKDAYYGRNMYAYEGAKGMDFFVRLSSGNSFERENRYSESTSASGAGPGMWITIYGAIRTATTLVENIDKTEGLSLEEKETILGEATALRALAYFDLMRLFAYPPRFSVPGGSEYGEQFSWGVPLVENMDMVNNIYKHEVRRKTALETYTYIENEFIKAKDLLKNKAAIGGRINYVATCTLLSRVYMYMNKWDDVIEMGEEALRVGQSSFNLIPYNSYKTTYYKPFNSENIWELTYSLTDHIGSNSLNSLVRKPTYNNPGAPNDGQVSQNLGYAAYGLMPATVSFLKNTVNGIEDVRGYLVCDLGIANKDYKGYRKYVGESYHSVYNLPVVRLPEIYLNLAEAYLNKDDISNAQSYYNLIRTARVQDTDFKTSDVDQCKRLVYEERRRELMLEGHTFWDYFRRGETLKRPELLENANKITIAFGYGTKTNARAQVIYPIPLNELEANPAIRDQQTVGYESYDDVYNRID</sequence>
<gene>
    <name evidence="9" type="ORF">M472_14140</name>
</gene>
<dbReference type="Gene3D" id="2.20.20.130">
    <property type="match status" value="1"/>
</dbReference>
<comment type="caution">
    <text evidence="9">The sequence shown here is derived from an EMBL/GenBank/DDBJ whole genome shotgun (WGS) entry which is preliminary data.</text>
</comment>
<dbReference type="RefSeq" id="WP_021069727.1">
    <property type="nucleotide sequence ID" value="NZ_ATDL01000012.1"/>
</dbReference>
<name>U2JB65_9SPHI</name>
<evidence type="ECO:0000256" key="4">
    <source>
        <dbReference type="ARBA" id="ARBA00023136"/>
    </source>
</evidence>
<feature type="domain" description="SusD-like N-terminal" evidence="8">
    <location>
        <begin position="22"/>
        <end position="241"/>
    </location>
</feature>
<comment type="subcellular location">
    <subcellularLocation>
        <location evidence="1">Cell outer membrane</location>
    </subcellularLocation>
</comment>
<dbReference type="InterPro" id="IPR011990">
    <property type="entry name" value="TPR-like_helical_dom_sf"/>
</dbReference>
<dbReference type="GO" id="GO:0009279">
    <property type="term" value="C:cell outer membrane"/>
    <property type="evidence" value="ECO:0007669"/>
    <property type="project" value="UniProtKB-SubCell"/>
</dbReference>
<dbReference type="SUPFAM" id="SSF48452">
    <property type="entry name" value="TPR-like"/>
    <property type="match status" value="1"/>
</dbReference>
<dbReference type="STRING" id="1346330.M472_14140"/>
<evidence type="ECO:0000259" key="7">
    <source>
        <dbReference type="Pfam" id="PF07980"/>
    </source>
</evidence>
<evidence type="ECO:0000256" key="1">
    <source>
        <dbReference type="ARBA" id="ARBA00004442"/>
    </source>
</evidence>
<protein>
    <recommendedName>
        <fullName evidence="11">RagB/SusD family nutrient uptake outer membrane protein</fullName>
    </recommendedName>
</protein>
<comment type="similarity">
    <text evidence="2">Belongs to the SusD family.</text>
</comment>
<dbReference type="Proteomes" id="UP000016584">
    <property type="component" value="Unassembled WGS sequence"/>
</dbReference>
<dbReference type="Gene3D" id="1.25.40.390">
    <property type="match status" value="1"/>
</dbReference>
<keyword evidence="5" id="KW-0998">Cell outer membrane</keyword>
<evidence type="ECO:0000313" key="10">
    <source>
        <dbReference type="Proteomes" id="UP000016584"/>
    </source>
</evidence>
<dbReference type="InterPro" id="IPR033985">
    <property type="entry name" value="SusD-like_N"/>
</dbReference>
<evidence type="ECO:0000256" key="2">
    <source>
        <dbReference type="ARBA" id="ARBA00006275"/>
    </source>
</evidence>
<proteinExistence type="inferred from homology"/>
<dbReference type="Gene3D" id="1.25.40.900">
    <property type="match status" value="1"/>
</dbReference>
<dbReference type="PROSITE" id="PS51257">
    <property type="entry name" value="PROKAR_LIPOPROTEIN"/>
    <property type="match status" value="1"/>
</dbReference>
<evidence type="ECO:0000259" key="8">
    <source>
        <dbReference type="Pfam" id="PF14322"/>
    </source>
</evidence>
<dbReference type="PATRIC" id="fig|1346330.5.peg.1545"/>
<dbReference type="AlphaFoldDB" id="U2JB65"/>
<dbReference type="EMBL" id="ATDL01000012">
    <property type="protein sequence ID" value="ERJ59908.1"/>
    <property type="molecule type" value="Genomic_DNA"/>
</dbReference>
<evidence type="ECO:0000256" key="5">
    <source>
        <dbReference type="ARBA" id="ARBA00023237"/>
    </source>
</evidence>
<accession>U2JB65</accession>
<feature type="chain" id="PRO_5004628400" description="RagB/SusD family nutrient uptake outer membrane protein" evidence="6">
    <location>
        <begin position="22"/>
        <end position="523"/>
    </location>
</feature>
<keyword evidence="3 6" id="KW-0732">Signal</keyword>
<dbReference type="Pfam" id="PF14322">
    <property type="entry name" value="SusD-like_3"/>
    <property type="match status" value="1"/>
</dbReference>
<feature type="domain" description="RagB/SusD" evidence="7">
    <location>
        <begin position="370"/>
        <end position="512"/>
    </location>
</feature>
<reference evidence="9 10" key="1">
    <citation type="journal article" date="2013" name="Genome Announc.">
        <title>The Draft Genome Sequence of Sphingomonas paucimobilis Strain HER1398 (Proteobacteria), Host to the Giant PAU Phage, Indicates That It Is a Member of the Genus Sphingobacterium (Bacteroidetes).</title>
        <authorList>
            <person name="White R.A.III."/>
            <person name="Suttle C.A."/>
        </authorList>
    </citation>
    <scope>NUCLEOTIDE SEQUENCE [LARGE SCALE GENOMIC DNA]</scope>
    <source>
        <strain evidence="9 10">HER1398</strain>
    </source>
</reference>
<feature type="signal peptide" evidence="6">
    <location>
        <begin position="1"/>
        <end position="21"/>
    </location>
</feature>